<evidence type="ECO:0000313" key="2">
    <source>
        <dbReference type="Proteomes" id="UP000283786"/>
    </source>
</evidence>
<organism evidence="1 2">
    <name type="scientific">Pseudooceanicola algae</name>
    <dbReference type="NCBI Taxonomy" id="1537215"/>
    <lineage>
        <taxon>Bacteria</taxon>
        <taxon>Pseudomonadati</taxon>
        <taxon>Pseudomonadota</taxon>
        <taxon>Alphaproteobacteria</taxon>
        <taxon>Rhodobacterales</taxon>
        <taxon>Paracoccaceae</taxon>
        <taxon>Pseudooceanicola</taxon>
    </lineage>
</organism>
<reference evidence="1 2" key="1">
    <citation type="submission" date="2020-08" db="EMBL/GenBank/DDBJ databases">
        <title>Genome sequence of Rhodobacteraceae bacterium Lw-13e.</title>
        <authorList>
            <person name="Poehlein A."/>
            <person name="Wolter L."/>
            <person name="Daniel R."/>
            <person name="Brinkhoff T."/>
        </authorList>
    </citation>
    <scope>NUCLEOTIDE SEQUENCE [LARGE SCALE GENOMIC DNA]</scope>
    <source>
        <strain evidence="1 2">Lw-13e</strain>
    </source>
</reference>
<dbReference type="AlphaFoldDB" id="A0A418SKB9"/>
<name>A0A418SKB9_9RHOB</name>
<protein>
    <submittedName>
        <fullName evidence="1">Uncharacterized protein</fullName>
    </submittedName>
</protein>
<dbReference type="KEGG" id="palw:PSAL_003320"/>
<evidence type="ECO:0000313" key="1">
    <source>
        <dbReference type="EMBL" id="QPM89122.1"/>
    </source>
</evidence>
<dbReference type="EMBL" id="CP060436">
    <property type="protein sequence ID" value="QPM89122.1"/>
    <property type="molecule type" value="Genomic_DNA"/>
</dbReference>
<gene>
    <name evidence="1" type="ORF">PSAL_003320</name>
</gene>
<keyword evidence="2" id="KW-1185">Reference proteome</keyword>
<accession>A0A418SKB9</accession>
<proteinExistence type="predicted"/>
<sequence length="214" mass="24119">MAELRDGFLYHPDGSSPTDQLKRLIEGVPNLDLDDLFAATKREANDATQKAKNDYNKALEQLARLKARVAELEDDIASAEEHEKTVKEAAQHFHDTGEIDEVLVPTCHALLAAERQKFDAADKSKKEHEIDAASKFVNKSLGKGWDISDTHADEEFVYVTVKRRRKETPPEPRPTRDTVVERVRQAFEAYRSEFAGRVQPLRLTSVTVGNPRAP</sequence>
<dbReference type="RefSeq" id="WP_119837969.1">
    <property type="nucleotide sequence ID" value="NZ_CP060436.1"/>
</dbReference>
<dbReference type="Proteomes" id="UP000283786">
    <property type="component" value="Chromosome"/>
</dbReference>
<dbReference type="OrthoDB" id="7865731at2"/>